<dbReference type="EMBL" id="JAVRIF010000012">
    <property type="protein sequence ID" value="MDT0605173.1"/>
    <property type="molecule type" value="Genomic_DNA"/>
</dbReference>
<reference evidence="1 2" key="1">
    <citation type="submission" date="2023-09" db="EMBL/GenBank/DDBJ databases">
        <authorList>
            <person name="Rey-Velasco X."/>
        </authorList>
    </citation>
    <scope>NUCLEOTIDE SEQUENCE [LARGE SCALE GENOMIC DNA]</scope>
    <source>
        <strain evidence="1 2">W431</strain>
    </source>
</reference>
<accession>A0ABU3A7U6</accession>
<proteinExistence type="predicted"/>
<gene>
    <name evidence="1" type="ORF">RM573_16335</name>
</gene>
<sequence>MALIHGSGNAMQDNSHPAILKTQQWLEKVIIGLNFCPFAKKEFVNNTIHYQVCSQVRLEKALEEFAQQCEYLENNPTIETTLIVYSLGFRNFDAYLDLVDYANELLFDLGFEGVFQIASFHPDYVFDGEDADDAANFTNRSPLPILHLLREESMSKVLSVYNKPEHIPENNIQLAREKGSQFFKQILKQIHRR</sequence>
<keyword evidence="2" id="KW-1185">Reference proteome</keyword>
<organism evidence="1 2">
    <name type="scientific">Thalassotalea castellviae</name>
    <dbReference type="NCBI Taxonomy" id="3075612"/>
    <lineage>
        <taxon>Bacteria</taxon>
        <taxon>Pseudomonadati</taxon>
        <taxon>Pseudomonadota</taxon>
        <taxon>Gammaproteobacteria</taxon>
        <taxon>Alteromonadales</taxon>
        <taxon>Colwelliaceae</taxon>
        <taxon>Thalassotalea</taxon>
    </lineage>
</organism>
<comment type="caution">
    <text evidence="1">The sequence shown here is derived from an EMBL/GenBank/DDBJ whole genome shotgun (WGS) entry which is preliminary data.</text>
</comment>
<protein>
    <submittedName>
        <fullName evidence="1">DUF1415 domain-containing protein</fullName>
    </submittedName>
</protein>
<name>A0ABU3A7U6_9GAMM</name>
<dbReference type="RefSeq" id="WP_311584512.1">
    <property type="nucleotide sequence ID" value="NZ_JAVRIF010000012.1"/>
</dbReference>
<dbReference type="Pfam" id="PF07209">
    <property type="entry name" value="DUF1415"/>
    <property type="match status" value="1"/>
</dbReference>
<dbReference type="InterPro" id="IPR009858">
    <property type="entry name" value="DUF1415"/>
</dbReference>
<evidence type="ECO:0000313" key="1">
    <source>
        <dbReference type="EMBL" id="MDT0605173.1"/>
    </source>
</evidence>
<evidence type="ECO:0000313" key="2">
    <source>
        <dbReference type="Proteomes" id="UP001266357"/>
    </source>
</evidence>
<dbReference type="Proteomes" id="UP001266357">
    <property type="component" value="Unassembled WGS sequence"/>
</dbReference>